<accession>A0A3E2HPC8</accession>
<gene>
    <name evidence="1" type="ORF">B7463_g1166</name>
</gene>
<dbReference type="AlphaFoldDB" id="A0A3E2HPC8"/>
<reference evidence="1 2" key="1">
    <citation type="submission" date="2018-05" db="EMBL/GenBank/DDBJ databases">
        <title>Draft genome sequence of Scytalidium lignicola DSM 105466, a ubiquitous saprotrophic fungus.</title>
        <authorList>
            <person name="Buettner E."/>
            <person name="Gebauer A.M."/>
            <person name="Hofrichter M."/>
            <person name="Liers C."/>
            <person name="Kellner H."/>
        </authorList>
    </citation>
    <scope>NUCLEOTIDE SEQUENCE [LARGE SCALE GENOMIC DNA]</scope>
    <source>
        <strain evidence="1 2">DSM 105466</strain>
    </source>
</reference>
<feature type="non-terminal residue" evidence="1">
    <location>
        <position position="585"/>
    </location>
</feature>
<dbReference type="OMA" id="PECRNDH"/>
<evidence type="ECO:0000313" key="2">
    <source>
        <dbReference type="Proteomes" id="UP000258309"/>
    </source>
</evidence>
<comment type="caution">
    <text evidence="1">The sequence shown here is derived from an EMBL/GenBank/DDBJ whole genome shotgun (WGS) entry which is preliminary data.</text>
</comment>
<dbReference type="Proteomes" id="UP000258309">
    <property type="component" value="Unassembled WGS sequence"/>
</dbReference>
<protein>
    <submittedName>
        <fullName evidence="1">Uncharacterized protein</fullName>
    </submittedName>
</protein>
<proteinExistence type="predicted"/>
<evidence type="ECO:0000313" key="1">
    <source>
        <dbReference type="EMBL" id="RFU35238.1"/>
    </source>
</evidence>
<keyword evidence="2" id="KW-1185">Reference proteome</keyword>
<dbReference type="STRING" id="5539.A0A3E2HPC8"/>
<sequence length="585" mass="66187">MSAISAFPWLEALVAHINKPDDDPKTGPIGICTGTLIQRDTIRPMFHSMIATAYHATSMEDELFDLIFTLFDRFGRFKSVFQDHPVKRGSGVWGKELDVGSIVVLDNLIMSSNIISVDETAIGIVNWFFERARAKSGNVLIVQPTKPCFQWMENIFATGAGILGTWVNRPADPPWHAASFFFTLMGFRRIGNTDYFGLPLAFFYESFGIGICDDLSLKLATTKSSRLSCFEDLQKGIVIYSDTAITRKLERFRHCISPDDPDWFLGNEARDTILHTSATSMKPLAVRWILDNFSQSLTSNQNAEGETPLEALLSKLEGLRARYVTTDRVNQTVQFLSDHWREYSDASSQCVALLLGLKSPTPNDFVRIKRGCTCGKCIKGFLSPRMCAALEYASDTALSELHHNINDSQKWIESNREYFIDFPRKFQSGVSKPQVRRGLIYLWECIRDCVVNYKLPPSELNIRVSLKDRYNWPYSLFDSGVRQSQCDSIVHYLRCGKENGHDTMKAAAVMIFRKAIDSDELIGDSSFVKNYKGSYSGLPECRNDHEFGYVSTQCGYEHDYVPRSMKGIVGMLKEKQKRSKAITAD</sequence>
<dbReference type="OrthoDB" id="508139at2759"/>
<feature type="non-terminal residue" evidence="1">
    <location>
        <position position="1"/>
    </location>
</feature>
<name>A0A3E2HPC8_SCYLI</name>
<organism evidence="1 2">
    <name type="scientific">Scytalidium lignicola</name>
    <name type="common">Hyphomycete</name>
    <dbReference type="NCBI Taxonomy" id="5539"/>
    <lineage>
        <taxon>Eukaryota</taxon>
        <taxon>Fungi</taxon>
        <taxon>Dikarya</taxon>
        <taxon>Ascomycota</taxon>
        <taxon>Pezizomycotina</taxon>
        <taxon>Leotiomycetes</taxon>
        <taxon>Leotiomycetes incertae sedis</taxon>
        <taxon>Scytalidium</taxon>
    </lineage>
</organism>
<dbReference type="EMBL" id="NCSJ02000011">
    <property type="protein sequence ID" value="RFU35238.1"/>
    <property type="molecule type" value="Genomic_DNA"/>
</dbReference>